<dbReference type="Proteomes" id="UP000785679">
    <property type="component" value="Unassembled WGS sequence"/>
</dbReference>
<dbReference type="AlphaFoldDB" id="A0A8J8T9Z4"/>
<reference evidence="1" key="1">
    <citation type="submission" date="2019-06" db="EMBL/GenBank/DDBJ databases">
        <authorList>
            <person name="Zheng W."/>
        </authorList>
    </citation>
    <scope>NUCLEOTIDE SEQUENCE</scope>
    <source>
        <strain evidence="1">QDHG01</strain>
    </source>
</reference>
<sequence length="73" mass="8422">MGYVIPPTSLTVFVGVLRDACNNLLKCVRPIVGGLNWVWYEPALFNKALQYNIIEYLVVDYQYFRALTFGFQV</sequence>
<dbReference type="EMBL" id="RRYP01000764">
    <property type="protein sequence ID" value="TNV86886.1"/>
    <property type="molecule type" value="Genomic_DNA"/>
</dbReference>
<gene>
    <name evidence="1" type="ORF">FGO68_gene8609</name>
</gene>
<proteinExistence type="predicted"/>
<name>A0A8J8T9Z4_HALGN</name>
<protein>
    <submittedName>
        <fullName evidence="1">Uncharacterized protein</fullName>
    </submittedName>
</protein>
<keyword evidence="2" id="KW-1185">Reference proteome</keyword>
<evidence type="ECO:0000313" key="2">
    <source>
        <dbReference type="Proteomes" id="UP000785679"/>
    </source>
</evidence>
<comment type="caution">
    <text evidence="1">The sequence shown here is derived from an EMBL/GenBank/DDBJ whole genome shotgun (WGS) entry which is preliminary data.</text>
</comment>
<evidence type="ECO:0000313" key="1">
    <source>
        <dbReference type="EMBL" id="TNV86886.1"/>
    </source>
</evidence>
<organism evidence="1 2">
    <name type="scientific">Halteria grandinella</name>
    <dbReference type="NCBI Taxonomy" id="5974"/>
    <lineage>
        <taxon>Eukaryota</taxon>
        <taxon>Sar</taxon>
        <taxon>Alveolata</taxon>
        <taxon>Ciliophora</taxon>
        <taxon>Intramacronucleata</taxon>
        <taxon>Spirotrichea</taxon>
        <taxon>Stichotrichia</taxon>
        <taxon>Sporadotrichida</taxon>
        <taxon>Halteriidae</taxon>
        <taxon>Halteria</taxon>
    </lineage>
</organism>
<accession>A0A8J8T9Z4</accession>